<dbReference type="EMBL" id="FOGJ01000019">
    <property type="protein sequence ID" value="SES10437.1"/>
    <property type="molecule type" value="Genomic_DNA"/>
</dbReference>
<gene>
    <name evidence="3" type="ORF">SAMN04487884_1194</name>
</gene>
<feature type="transmembrane region" description="Helical" evidence="2">
    <location>
        <begin position="7"/>
        <end position="27"/>
    </location>
</feature>
<keyword evidence="2" id="KW-0472">Membrane</keyword>
<keyword evidence="1" id="KW-0175">Coiled coil</keyword>
<dbReference type="InterPro" id="IPR013211">
    <property type="entry name" value="LVIVD"/>
</dbReference>
<dbReference type="InterPro" id="IPR015943">
    <property type="entry name" value="WD40/YVTN_repeat-like_dom_sf"/>
</dbReference>
<evidence type="ECO:0000256" key="1">
    <source>
        <dbReference type="SAM" id="Coils"/>
    </source>
</evidence>
<dbReference type="SUPFAM" id="SSF82171">
    <property type="entry name" value="DPP6 N-terminal domain-like"/>
    <property type="match status" value="1"/>
</dbReference>
<evidence type="ECO:0000256" key="2">
    <source>
        <dbReference type="SAM" id="Phobius"/>
    </source>
</evidence>
<feature type="coiled-coil region" evidence="1">
    <location>
        <begin position="38"/>
        <end position="75"/>
    </location>
</feature>
<keyword evidence="2" id="KW-0812">Transmembrane</keyword>
<evidence type="ECO:0000313" key="4">
    <source>
        <dbReference type="Proteomes" id="UP000182584"/>
    </source>
</evidence>
<dbReference type="AlphaFoldDB" id="A0A1H9UMS7"/>
<name>A0A1H9UMS7_BUTFI</name>
<dbReference type="SUPFAM" id="SSF101898">
    <property type="entry name" value="NHL repeat"/>
    <property type="match status" value="1"/>
</dbReference>
<protein>
    <submittedName>
        <fullName evidence="3">LVIVD repeat-containing protein</fullName>
    </submittedName>
</protein>
<sequence>MKKKLKFFIILIEVAIIIVLAVFSNMADRKNKDDLVELQAQYKEKRRVEIEAEQLQEQQIEKEKYNQRVESIYESKYLLDENDGTIIFDSSKSKLDTNSDNSIVLDVSDYEGIKCLAVSGWASESCQKIELEASVNDEVVESTLFYTSSKEKRVFYFPSVDADTYTIKNADKILLDRVFIYTLPSKTDMVAVKAGTFTFDDVENMYLEETSNVVGGRTIVNDGNYAFSNMGGSIIAWEIGDDSLLTKISQTDSICAEIWKLKIDSERKLLVAACRNDGIYILDYSDINNIVIVSHYDTNELATDISIDNNYIAIASRYFGVEIVDISDVYNPVYVADAWVAYEEFESCVLDGRYLYVGVMEQKKVEIFDLATITEPVLISTIDLDGKAYYMDIQDDVLYIATGQHAFSSSGEVSDIRYGTGNGIEIIDVSKPENPVWKSTVKADGRWFGGRYDTWGVEVVGNYAYFFDTYNGVYIYDISEKEAPKLCTKIQTPILSNDMRFEAYNSEKYLFNNDRTKWMNAPILDLTVSNGSVYLISPQSGIYTILSDNADCIFKEQKKYDYEEKALKTCDDRIVYSMTEDNLWAVATDEKNIYLACSEGIKVLDYNYNVMNTYETATSVFDIKINDSMLITAEGENGIGIYKSIDGDIEKEHQINLPDNLNAISINISNDCIAVQTEMNKVVLVDISDFDDIQIIGSSSALAGNMYYRELANGTTSNNTFYFKGLNGIACLRIENGFIKEALLDDYILAEHCGICVTADYLYASYPDKIIKIPLEDGKSKEFSSNFGEYGLYGKLQVLDKYLLCVEEISKDVTIFEIDDSTGDLVYKTTFSNFEGFPDLGCLDNEGNILIPIKHVGLAKLNMN</sequence>
<dbReference type="RefSeq" id="WP_074757125.1">
    <property type="nucleotide sequence ID" value="NZ_FOGJ01000019.1"/>
</dbReference>
<dbReference type="Proteomes" id="UP000182584">
    <property type="component" value="Unassembled WGS sequence"/>
</dbReference>
<dbReference type="Pfam" id="PF08309">
    <property type="entry name" value="LVIVD"/>
    <property type="match status" value="2"/>
</dbReference>
<dbReference type="Gene3D" id="2.130.10.10">
    <property type="entry name" value="YVTN repeat-like/Quinoprotein amine dehydrogenase"/>
    <property type="match status" value="1"/>
</dbReference>
<accession>A0A1H9UMS7</accession>
<reference evidence="3 4" key="1">
    <citation type="submission" date="2016-10" db="EMBL/GenBank/DDBJ databases">
        <authorList>
            <person name="de Groot N.N."/>
        </authorList>
    </citation>
    <scope>NUCLEOTIDE SEQUENCE [LARGE SCALE GENOMIC DNA]</scope>
    <source>
        <strain evidence="3 4">AR40</strain>
    </source>
</reference>
<organism evidence="3 4">
    <name type="scientific">Butyrivibrio fibrisolvens</name>
    <dbReference type="NCBI Taxonomy" id="831"/>
    <lineage>
        <taxon>Bacteria</taxon>
        <taxon>Bacillati</taxon>
        <taxon>Bacillota</taxon>
        <taxon>Clostridia</taxon>
        <taxon>Lachnospirales</taxon>
        <taxon>Lachnospiraceae</taxon>
        <taxon>Butyrivibrio</taxon>
    </lineage>
</organism>
<dbReference type="OrthoDB" id="2381171at2"/>
<proteinExistence type="predicted"/>
<keyword evidence="2" id="KW-1133">Transmembrane helix</keyword>
<evidence type="ECO:0000313" key="3">
    <source>
        <dbReference type="EMBL" id="SES10437.1"/>
    </source>
</evidence>